<accession>A0A327QX33</accession>
<dbReference type="Pfam" id="PF06580">
    <property type="entry name" value="His_kinase"/>
    <property type="match status" value="1"/>
</dbReference>
<proteinExistence type="predicted"/>
<protein>
    <submittedName>
        <fullName evidence="3">Histidine kinase</fullName>
    </submittedName>
</protein>
<feature type="transmembrane region" description="Helical" evidence="1">
    <location>
        <begin position="50"/>
        <end position="70"/>
    </location>
</feature>
<dbReference type="OrthoDB" id="9809908at2"/>
<keyword evidence="4" id="KW-1185">Reference proteome</keyword>
<keyword evidence="3" id="KW-0418">Kinase</keyword>
<keyword evidence="3" id="KW-0808">Transferase</keyword>
<keyword evidence="1" id="KW-0812">Transmembrane</keyword>
<dbReference type="PANTHER" id="PTHR34220:SF7">
    <property type="entry name" value="SENSOR HISTIDINE KINASE YPDA"/>
    <property type="match status" value="1"/>
</dbReference>
<feature type="transmembrane region" description="Helical" evidence="1">
    <location>
        <begin position="137"/>
        <end position="160"/>
    </location>
</feature>
<dbReference type="GO" id="GO:0016020">
    <property type="term" value="C:membrane"/>
    <property type="evidence" value="ECO:0007669"/>
    <property type="project" value="InterPro"/>
</dbReference>
<organism evidence="3 4">
    <name type="scientific">Chitinophaga skermanii</name>
    <dbReference type="NCBI Taxonomy" id="331697"/>
    <lineage>
        <taxon>Bacteria</taxon>
        <taxon>Pseudomonadati</taxon>
        <taxon>Bacteroidota</taxon>
        <taxon>Chitinophagia</taxon>
        <taxon>Chitinophagales</taxon>
        <taxon>Chitinophagaceae</taxon>
        <taxon>Chitinophaga</taxon>
    </lineage>
</organism>
<dbReference type="RefSeq" id="WP_111596523.1">
    <property type="nucleotide sequence ID" value="NZ_QLLL01000002.1"/>
</dbReference>
<dbReference type="Gene3D" id="3.30.565.10">
    <property type="entry name" value="Histidine kinase-like ATPase, C-terminal domain"/>
    <property type="match status" value="1"/>
</dbReference>
<dbReference type="Proteomes" id="UP000249547">
    <property type="component" value="Unassembled WGS sequence"/>
</dbReference>
<sequence length="368" mass="42543">MDFKTLVEKLHTNQQLRVAAHVSFWLLQFLLNWYLTSISFNVYSLFSTRIIALLSLTGVLNMALVYYPLVYYVLPKARKGKYMFVLSSTLILLITYTFINTICEEVILTSCNTCMSLLENSDKGYYQFLQTPWSNRMFAKLASLGIFFMLAFSICIPLAIKMGLQSFRQQLVAMHLAKENVELEFNFLKSQVNPHFLFNSLNNIYGLILTNENTKAAGTVARLSEFMRYSLYNSTSDKMPLTKELQVLKDYVELERIRLNFTTVTLNIMADRDDHQLPSLLLMPVIENAFKYSADVQGAYIYMQLEIKNSQLFFKAENSVDMDRQLQTTGGIGLQNLRKRLDLYYPGNHTYKQGIHETTYIVEITITL</sequence>
<feature type="domain" description="Signal transduction histidine kinase internal region" evidence="2">
    <location>
        <begin position="184"/>
        <end position="260"/>
    </location>
</feature>
<name>A0A327QX33_9BACT</name>
<keyword evidence="1" id="KW-0472">Membrane</keyword>
<evidence type="ECO:0000256" key="1">
    <source>
        <dbReference type="SAM" id="Phobius"/>
    </source>
</evidence>
<dbReference type="AlphaFoldDB" id="A0A327QX33"/>
<feature type="transmembrane region" description="Helical" evidence="1">
    <location>
        <begin position="18"/>
        <end position="35"/>
    </location>
</feature>
<reference evidence="3 4" key="1">
    <citation type="submission" date="2018-06" db="EMBL/GenBank/DDBJ databases">
        <title>Genomic Encyclopedia of Archaeal and Bacterial Type Strains, Phase II (KMG-II): from individual species to whole genera.</title>
        <authorList>
            <person name="Goeker M."/>
        </authorList>
    </citation>
    <scope>NUCLEOTIDE SEQUENCE [LARGE SCALE GENOMIC DNA]</scope>
    <source>
        <strain evidence="3 4">DSM 23857</strain>
    </source>
</reference>
<dbReference type="EMBL" id="QLLL01000002">
    <property type="protein sequence ID" value="RAJ08368.1"/>
    <property type="molecule type" value="Genomic_DNA"/>
</dbReference>
<dbReference type="InterPro" id="IPR050640">
    <property type="entry name" value="Bact_2-comp_sensor_kinase"/>
</dbReference>
<evidence type="ECO:0000313" key="4">
    <source>
        <dbReference type="Proteomes" id="UP000249547"/>
    </source>
</evidence>
<comment type="caution">
    <text evidence="3">The sequence shown here is derived from an EMBL/GenBank/DDBJ whole genome shotgun (WGS) entry which is preliminary data.</text>
</comment>
<gene>
    <name evidence="3" type="ORF">LX64_01016</name>
</gene>
<evidence type="ECO:0000313" key="3">
    <source>
        <dbReference type="EMBL" id="RAJ08368.1"/>
    </source>
</evidence>
<feature type="transmembrane region" description="Helical" evidence="1">
    <location>
        <begin position="82"/>
        <end position="99"/>
    </location>
</feature>
<dbReference type="InterPro" id="IPR036890">
    <property type="entry name" value="HATPase_C_sf"/>
</dbReference>
<dbReference type="GO" id="GO:0000155">
    <property type="term" value="F:phosphorelay sensor kinase activity"/>
    <property type="evidence" value="ECO:0007669"/>
    <property type="project" value="InterPro"/>
</dbReference>
<evidence type="ECO:0000259" key="2">
    <source>
        <dbReference type="Pfam" id="PF06580"/>
    </source>
</evidence>
<keyword evidence="1" id="KW-1133">Transmembrane helix</keyword>
<dbReference type="PANTHER" id="PTHR34220">
    <property type="entry name" value="SENSOR HISTIDINE KINASE YPDA"/>
    <property type="match status" value="1"/>
</dbReference>
<dbReference type="InterPro" id="IPR010559">
    <property type="entry name" value="Sig_transdc_His_kin_internal"/>
</dbReference>